<evidence type="ECO:0008006" key="11">
    <source>
        <dbReference type="Google" id="ProtNLM"/>
    </source>
</evidence>
<dbReference type="Gene3D" id="1.10.510.10">
    <property type="entry name" value="Transferase(Phosphotransferase) domain 1"/>
    <property type="match status" value="1"/>
</dbReference>
<keyword evidence="3" id="KW-0418">Kinase</keyword>
<evidence type="ECO:0000256" key="5">
    <source>
        <dbReference type="PROSITE-ProRule" id="PRU10141"/>
    </source>
</evidence>
<dbReference type="InterPro" id="IPR017441">
    <property type="entry name" value="Protein_kinase_ATP_BS"/>
</dbReference>
<dbReference type="PROSITE" id="PS50011">
    <property type="entry name" value="PROTEIN_KINASE_DOM"/>
    <property type="match status" value="1"/>
</dbReference>
<keyword evidence="6" id="KW-0723">Serine/threonine-protein kinase</keyword>
<sequence>MEEFKYEELVEATESFSSSRLIGRGSHGCVYKGVLRDERVIAVKTLSLALQALHDNSKLYNETRILSSLAEPDNSSPPPPSDHVIKLLGTSQDPSQDRLLVLEFMPNGSLHDLLHPPTNDAPPPTWSARLRIALQVARALQSLHARKPFIVHRDIKSANILFDSDWNAKLADFGLAIMDGDDRLDSPAGTIGYLDPNYTCPSKLSRKNDVFSFGVVLLEIMSGRKAMDVTKQTASTVDWAISLLEGQRVMDICDPRISLPSVVPFRHMVHIAGRCVAADEGSRPSVSEIVVEMERVVHLRVRVPAWLSPWRSLVSLKRWRKHARRCNTSTLAKQGAEGGEIQGDMISGKV</sequence>
<dbReference type="Gramene" id="rna-gnl|WGS:JABURB|Cocit.L4435.1">
    <property type="protein sequence ID" value="cds-KAF7851123.1"/>
    <property type="gene ID" value="gene-BT93_L4435"/>
</dbReference>
<evidence type="ECO:0000256" key="3">
    <source>
        <dbReference type="ARBA" id="ARBA00022777"/>
    </source>
</evidence>
<dbReference type="InterPro" id="IPR011009">
    <property type="entry name" value="Kinase-like_dom_sf"/>
</dbReference>
<dbReference type="Gene3D" id="3.30.200.20">
    <property type="entry name" value="Phosphorylase Kinase, domain 1"/>
    <property type="match status" value="1"/>
</dbReference>
<dbReference type="PROSITE" id="PS50108">
    <property type="entry name" value="CRIB"/>
    <property type="match status" value="1"/>
</dbReference>
<dbReference type="PROSITE" id="PS00108">
    <property type="entry name" value="PROTEIN_KINASE_ST"/>
    <property type="match status" value="1"/>
</dbReference>
<accession>A0A8T0CU18</accession>
<dbReference type="PANTHER" id="PTHR46146:SF23">
    <property type="entry name" value="PROTEIN KINASE DOMAIN-CONTAINING PROTEIN"/>
    <property type="match status" value="1"/>
</dbReference>
<dbReference type="Pfam" id="PF00069">
    <property type="entry name" value="Pkinase"/>
    <property type="match status" value="1"/>
</dbReference>
<evidence type="ECO:0000259" key="7">
    <source>
        <dbReference type="PROSITE" id="PS50011"/>
    </source>
</evidence>
<keyword evidence="1" id="KW-0808">Transferase</keyword>
<evidence type="ECO:0000313" key="9">
    <source>
        <dbReference type="EMBL" id="KAF7851123.1"/>
    </source>
</evidence>
<feature type="domain" description="Protein kinase" evidence="7">
    <location>
        <begin position="16"/>
        <end position="301"/>
    </location>
</feature>
<evidence type="ECO:0000256" key="6">
    <source>
        <dbReference type="RuleBase" id="RU000304"/>
    </source>
</evidence>
<reference evidence="9" key="1">
    <citation type="submission" date="2020-05" db="EMBL/GenBank/DDBJ databases">
        <title>WGS assembly of Corymbia citriodora subspecies variegata.</title>
        <authorList>
            <person name="Barry K."/>
            <person name="Hundley H."/>
            <person name="Shu S."/>
            <person name="Jenkins J."/>
            <person name="Grimwood J."/>
            <person name="Baten A."/>
        </authorList>
    </citation>
    <scope>NUCLEOTIDE SEQUENCE</scope>
    <source>
        <strain evidence="9">CV2-018</strain>
    </source>
</reference>
<keyword evidence="2 5" id="KW-0547">Nucleotide-binding</keyword>
<dbReference type="InterPro" id="IPR000719">
    <property type="entry name" value="Prot_kinase_dom"/>
</dbReference>
<dbReference type="InterPro" id="IPR000095">
    <property type="entry name" value="CRIB_dom"/>
</dbReference>
<dbReference type="PANTHER" id="PTHR46146">
    <property type="entry name" value="SERINE/THREONINE-PROTEIN KINASE-LIKE PROTEIN CCR4"/>
    <property type="match status" value="1"/>
</dbReference>
<dbReference type="EMBL" id="MU089561">
    <property type="protein sequence ID" value="KAF7851123.1"/>
    <property type="molecule type" value="Genomic_DNA"/>
</dbReference>
<keyword evidence="10" id="KW-1185">Reference proteome</keyword>
<dbReference type="GO" id="GO:0005524">
    <property type="term" value="F:ATP binding"/>
    <property type="evidence" value="ECO:0007669"/>
    <property type="project" value="UniProtKB-UniRule"/>
</dbReference>
<protein>
    <recommendedName>
        <fullName evidence="11">Protein kinase domain-containing protein</fullName>
    </recommendedName>
</protein>
<keyword evidence="4 5" id="KW-0067">ATP-binding</keyword>
<dbReference type="PROSITE" id="PS00107">
    <property type="entry name" value="PROTEIN_KINASE_ATP"/>
    <property type="match status" value="1"/>
</dbReference>
<organism evidence="9 10">
    <name type="scientific">Corymbia citriodora subsp. variegata</name>
    <dbReference type="NCBI Taxonomy" id="360336"/>
    <lineage>
        <taxon>Eukaryota</taxon>
        <taxon>Viridiplantae</taxon>
        <taxon>Streptophyta</taxon>
        <taxon>Embryophyta</taxon>
        <taxon>Tracheophyta</taxon>
        <taxon>Spermatophyta</taxon>
        <taxon>Magnoliopsida</taxon>
        <taxon>eudicotyledons</taxon>
        <taxon>Gunneridae</taxon>
        <taxon>Pentapetalae</taxon>
        <taxon>rosids</taxon>
        <taxon>malvids</taxon>
        <taxon>Myrtales</taxon>
        <taxon>Myrtaceae</taxon>
        <taxon>Myrtoideae</taxon>
        <taxon>Eucalypteae</taxon>
        <taxon>Corymbia</taxon>
    </lineage>
</organism>
<comment type="caution">
    <text evidence="9">The sequence shown here is derived from an EMBL/GenBank/DDBJ whole genome shotgun (WGS) entry which is preliminary data.</text>
</comment>
<evidence type="ECO:0000313" key="10">
    <source>
        <dbReference type="Proteomes" id="UP000806378"/>
    </source>
</evidence>
<dbReference type="OrthoDB" id="4062651at2759"/>
<dbReference type="Proteomes" id="UP000806378">
    <property type="component" value="Unassembled WGS sequence"/>
</dbReference>
<feature type="binding site" evidence="5">
    <location>
        <position position="44"/>
    </location>
    <ligand>
        <name>ATP</name>
        <dbReference type="ChEBI" id="CHEBI:30616"/>
    </ligand>
</feature>
<dbReference type="AlphaFoldDB" id="A0A8T0CU18"/>
<dbReference type="SUPFAM" id="SSF56112">
    <property type="entry name" value="Protein kinase-like (PK-like)"/>
    <property type="match status" value="1"/>
</dbReference>
<comment type="similarity">
    <text evidence="6">Belongs to the protein kinase superfamily.</text>
</comment>
<feature type="domain" description="CRIB" evidence="8">
    <location>
        <begin position="257"/>
        <end position="272"/>
    </location>
</feature>
<gene>
    <name evidence="9" type="ORF">BT93_L4435</name>
</gene>
<dbReference type="GO" id="GO:0004674">
    <property type="term" value="F:protein serine/threonine kinase activity"/>
    <property type="evidence" value="ECO:0007669"/>
    <property type="project" value="UniProtKB-KW"/>
</dbReference>
<proteinExistence type="inferred from homology"/>
<evidence type="ECO:0000259" key="8">
    <source>
        <dbReference type="PROSITE" id="PS50108"/>
    </source>
</evidence>
<evidence type="ECO:0000256" key="4">
    <source>
        <dbReference type="ARBA" id="ARBA00022840"/>
    </source>
</evidence>
<evidence type="ECO:0000256" key="2">
    <source>
        <dbReference type="ARBA" id="ARBA00022741"/>
    </source>
</evidence>
<evidence type="ECO:0000256" key="1">
    <source>
        <dbReference type="ARBA" id="ARBA00022679"/>
    </source>
</evidence>
<dbReference type="InterPro" id="IPR008271">
    <property type="entry name" value="Ser/Thr_kinase_AS"/>
</dbReference>
<dbReference type="SMART" id="SM00220">
    <property type="entry name" value="S_TKc"/>
    <property type="match status" value="1"/>
</dbReference>
<name>A0A8T0CU18_CORYI</name>